<feature type="compositionally biased region" description="Polar residues" evidence="1">
    <location>
        <begin position="58"/>
        <end position="69"/>
    </location>
</feature>
<evidence type="ECO:0000256" key="1">
    <source>
        <dbReference type="SAM" id="MobiDB-lite"/>
    </source>
</evidence>
<organism evidence="2 3">
    <name type="scientific">Carpediemonas membranifera</name>
    <dbReference type="NCBI Taxonomy" id="201153"/>
    <lineage>
        <taxon>Eukaryota</taxon>
        <taxon>Metamonada</taxon>
        <taxon>Carpediemonas-like organisms</taxon>
        <taxon>Carpediemonas</taxon>
    </lineage>
</organism>
<reference evidence="2" key="1">
    <citation type="submission" date="2021-05" db="EMBL/GenBank/DDBJ databases">
        <title>A free-living protist that lacks canonical eukaryotic 1 DNA replication and segregation systems.</title>
        <authorList>
            <person name="Salas-Leiva D.E."/>
            <person name="Tromer E.C."/>
            <person name="Curtis B.A."/>
            <person name="Jerlstrom-Hultqvist J."/>
            <person name="Kolisko M."/>
            <person name="Yi Z."/>
            <person name="Salas-Leiva J.S."/>
            <person name="Gallot-Lavallee L."/>
            <person name="Kops G.J.P.L."/>
            <person name="Archibald J.M."/>
            <person name="Simpson A.G.B."/>
            <person name="Roger A.J."/>
        </authorList>
    </citation>
    <scope>NUCLEOTIDE SEQUENCE</scope>
    <source>
        <strain evidence="2">BICM</strain>
    </source>
</reference>
<dbReference type="Proteomes" id="UP000717585">
    <property type="component" value="Unassembled WGS sequence"/>
</dbReference>
<proteinExistence type="predicted"/>
<sequence>MFHVLRSFFDDEDSSDEMSASEYIGHFFSEFDDDSRPARLCLSSGRIQRCFQDRRSNKPMNDTPTQQRIQEIKDEAASSSEADETDDDAPIGIETVAIIEQLDSDESSNDEDDEPPQEQQPEPVQQRHRHRSLVTPLTRPRKQDKTQDDDFVLLSRQEWRRLKRRGTRSPRIGLFNRRLRD</sequence>
<dbReference type="EMBL" id="JAHDYR010000012">
    <property type="protein sequence ID" value="KAG9395056.1"/>
    <property type="molecule type" value="Genomic_DNA"/>
</dbReference>
<accession>A0A8J6AUH5</accession>
<dbReference type="AlphaFoldDB" id="A0A8J6AUH5"/>
<evidence type="ECO:0000313" key="2">
    <source>
        <dbReference type="EMBL" id="KAG9395056.1"/>
    </source>
</evidence>
<evidence type="ECO:0000313" key="3">
    <source>
        <dbReference type="Proteomes" id="UP000717585"/>
    </source>
</evidence>
<feature type="compositionally biased region" description="Acidic residues" evidence="1">
    <location>
        <begin position="102"/>
        <end position="116"/>
    </location>
</feature>
<comment type="caution">
    <text evidence="2">The sequence shown here is derived from an EMBL/GenBank/DDBJ whole genome shotgun (WGS) entry which is preliminary data.</text>
</comment>
<keyword evidence="3" id="KW-1185">Reference proteome</keyword>
<feature type="region of interest" description="Disordered" evidence="1">
    <location>
        <begin position="51"/>
        <end position="151"/>
    </location>
</feature>
<protein>
    <submittedName>
        <fullName evidence="2">Uncharacterized protein</fullName>
    </submittedName>
</protein>
<gene>
    <name evidence="2" type="ORF">J8273_0270</name>
</gene>
<name>A0A8J6AUH5_9EUKA</name>